<comment type="caution">
    <text evidence="6">The sequence shown here is derived from an EMBL/GenBank/DDBJ whole genome shotgun (WGS) entry which is preliminary data.</text>
</comment>
<dbReference type="AlphaFoldDB" id="A0AB35U6T4"/>
<dbReference type="Pfam" id="PF00440">
    <property type="entry name" value="TetR_N"/>
    <property type="match status" value="1"/>
</dbReference>
<dbReference type="PRINTS" id="PR00455">
    <property type="entry name" value="HTHTETR"/>
</dbReference>
<protein>
    <submittedName>
        <fullName evidence="6">TetR/AcrR family transcriptional regulator</fullName>
    </submittedName>
</protein>
<dbReference type="PANTHER" id="PTHR47506">
    <property type="entry name" value="TRANSCRIPTIONAL REGULATORY PROTEIN"/>
    <property type="match status" value="1"/>
</dbReference>
<dbReference type="InterPro" id="IPR001647">
    <property type="entry name" value="HTH_TetR"/>
</dbReference>
<dbReference type="PROSITE" id="PS50977">
    <property type="entry name" value="HTH_TETR_2"/>
    <property type="match status" value="1"/>
</dbReference>
<name>A0AB35U6T4_9FIRM</name>
<gene>
    <name evidence="6" type="ORF">MOZ60_06445</name>
</gene>
<dbReference type="Proteomes" id="UP001286174">
    <property type="component" value="Unassembled WGS sequence"/>
</dbReference>
<dbReference type="PANTHER" id="PTHR47506:SF6">
    <property type="entry name" value="HTH-TYPE TRANSCRIPTIONAL REPRESSOR NEMR"/>
    <property type="match status" value="1"/>
</dbReference>
<evidence type="ECO:0000313" key="7">
    <source>
        <dbReference type="Proteomes" id="UP001286174"/>
    </source>
</evidence>
<dbReference type="GO" id="GO:0003677">
    <property type="term" value="F:DNA binding"/>
    <property type="evidence" value="ECO:0007669"/>
    <property type="project" value="UniProtKB-UniRule"/>
</dbReference>
<dbReference type="RefSeq" id="WP_108775654.1">
    <property type="nucleotide sequence ID" value="NZ_JALBUR010000013.1"/>
</dbReference>
<evidence type="ECO:0000256" key="1">
    <source>
        <dbReference type="ARBA" id="ARBA00023015"/>
    </source>
</evidence>
<evidence type="ECO:0000256" key="4">
    <source>
        <dbReference type="PROSITE-ProRule" id="PRU00335"/>
    </source>
</evidence>
<dbReference type="InterPro" id="IPR009057">
    <property type="entry name" value="Homeodomain-like_sf"/>
</dbReference>
<keyword evidence="2 4" id="KW-0238">DNA-binding</keyword>
<accession>A0AB35U6T4</accession>
<evidence type="ECO:0000313" key="6">
    <source>
        <dbReference type="EMBL" id="MDX8419731.1"/>
    </source>
</evidence>
<sequence length="193" mass="22457">MSENDKKREIRQKALSLFRQKGYDNVTVNEIAKAAGISKNTFYYYYDSKEDLIRDVFRPSGYSGEKLAVELMKIADPWEQILKFCSMSAQHFEGLGKEVVRKAMIMNLASSFVEGDRSRPHPNEWTREMISAIYQRAIEQNRIRTDLSVKEIMKLQMTLLIGCLQCWATMSSDIELEQTYLRMVQEVLRPDGH</sequence>
<organism evidence="6 7">
    <name type="scientific">Grylomicrobium aquisgranensis</name>
    <dbReference type="NCBI Taxonomy" id="2926318"/>
    <lineage>
        <taxon>Bacteria</taxon>
        <taxon>Bacillati</taxon>
        <taxon>Bacillota</taxon>
        <taxon>Erysipelotrichia</taxon>
        <taxon>Erysipelotrichales</taxon>
        <taxon>Erysipelotrichaceae</taxon>
        <taxon>Grylomicrobium</taxon>
    </lineage>
</organism>
<evidence type="ECO:0000256" key="2">
    <source>
        <dbReference type="ARBA" id="ARBA00023125"/>
    </source>
</evidence>
<dbReference type="Gene3D" id="1.10.357.10">
    <property type="entry name" value="Tetracycline Repressor, domain 2"/>
    <property type="match status" value="1"/>
</dbReference>
<evidence type="ECO:0000259" key="5">
    <source>
        <dbReference type="PROSITE" id="PS50977"/>
    </source>
</evidence>
<reference evidence="6 7" key="1">
    <citation type="submission" date="2022-03" db="EMBL/GenBank/DDBJ databases">
        <title>Novel taxa within the pig intestine.</title>
        <authorList>
            <person name="Wylensek D."/>
            <person name="Bishof K."/>
            <person name="Afrizal A."/>
            <person name="Clavel T."/>
        </authorList>
    </citation>
    <scope>NUCLEOTIDE SEQUENCE [LARGE SCALE GENOMIC DNA]</scope>
    <source>
        <strain evidence="6 7">CLA-KB-P133</strain>
    </source>
</reference>
<evidence type="ECO:0000256" key="3">
    <source>
        <dbReference type="ARBA" id="ARBA00023163"/>
    </source>
</evidence>
<dbReference type="SUPFAM" id="SSF46689">
    <property type="entry name" value="Homeodomain-like"/>
    <property type="match status" value="1"/>
</dbReference>
<feature type="DNA-binding region" description="H-T-H motif" evidence="4">
    <location>
        <begin position="27"/>
        <end position="46"/>
    </location>
</feature>
<dbReference type="EMBL" id="JALBUR010000013">
    <property type="protein sequence ID" value="MDX8419731.1"/>
    <property type="molecule type" value="Genomic_DNA"/>
</dbReference>
<keyword evidence="1" id="KW-0805">Transcription regulation</keyword>
<feature type="domain" description="HTH tetR-type" evidence="5">
    <location>
        <begin position="4"/>
        <end position="64"/>
    </location>
</feature>
<proteinExistence type="predicted"/>
<keyword evidence="7" id="KW-1185">Reference proteome</keyword>
<keyword evidence="3" id="KW-0804">Transcription</keyword>